<protein>
    <submittedName>
        <fullName evidence="2">Helix-turn-helix domain-containing protein</fullName>
    </submittedName>
</protein>
<accession>A0ABT6YLJ2</accession>
<keyword evidence="3" id="KW-1185">Reference proteome</keyword>
<name>A0ABT6YLJ2_9BACT</name>
<dbReference type="Pfam" id="PF12728">
    <property type="entry name" value="HTH_17"/>
    <property type="match status" value="1"/>
</dbReference>
<gene>
    <name evidence="2" type="ORF">QM480_08760</name>
</gene>
<evidence type="ECO:0000259" key="1">
    <source>
        <dbReference type="Pfam" id="PF12728"/>
    </source>
</evidence>
<comment type="caution">
    <text evidence="2">The sequence shown here is derived from an EMBL/GenBank/DDBJ whole genome shotgun (WGS) entry which is preliminary data.</text>
</comment>
<proteinExistence type="predicted"/>
<dbReference type="NCBIfam" id="TIGR01764">
    <property type="entry name" value="excise"/>
    <property type="match status" value="1"/>
</dbReference>
<evidence type="ECO:0000313" key="3">
    <source>
        <dbReference type="Proteomes" id="UP001236569"/>
    </source>
</evidence>
<reference evidence="2 3" key="1">
    <citation type="submission" date="2023-05" db="EMBL/GenBank/DDBJ databases">
        <title>Novel species of genus Flectobacillus isolated from stream in China.</title>
        <authorList>
            <person name="Lu H."/>
        </authorList>
    </citation>
    <scope>NUCLEOTIDE SEQUENCE [LARGE SCALE GENOMIC DNA]</scope>
    <source>
        <strain evidence="2 3">DC10W</strain>
    </source>
</reference>
<dbReference type="InterPro" id="IPR010093">
    <property type="entry name" value="SinI_DNA-bd"/>
</dbReference>
<dbReference type="Proteomes" id="UP001236569">
    <property type="component" value="Unassembled WGS sequence"/>
</dbReference>
<dbReference type="RefSeq" id="WP_283369612.1">
    <property type="nucleotide sequence ID" value="NZ_JASHID010000005.1"/>
</dbReference>
<organism evidence="2 3">
    <name type="scientific">Flectobacillus longus</name>
    <dbReference type="NCBI Taxonomy" id="2984207"/>
    <lineage>
        <taxon>Bacteria</taxon>
        <taxon>Pseudomonadati</taxon>
        <taxon>Bacteroidota</taxon>
        <taxon>Cytophagia</taxon>
        <taxon>Cytophagales</taxon>
        <taxon>Flectobacillaceae</taxon>
        <taxon>Flectobacillus</taxon>
    </lineage>
</organism>
<sequence>MMLIAIDKDQLGQMINDAVKKALTELPLQLSESSENDNKLLTVEETAKFLNLSVPTIYSKVSKRELPALKQGKKLHFLKSELFEYLKRGRKKTNEEIAEEASAYTKKKGGKNG</sequence>
<feature type="domain" description="Helix-turn-helix" evidence="1">
    <location>
        <begin position="40"/>
        <end position="89"/>
    </location>
</feature>
<evidence type="ECO:0000313" key="2">
    <source>
        <dbReference type="EMBL" id="MDI9864415.1"/>
    </source>
</evidence>
<dbReference type="EMBL" id="JASHID010000005">
    <property type="protein sequence ID" value="MDI9864415.1"/>
    <property type="molecule type" value="Genomic_DNA"/>
</dbReference>
<dbReference type="InterPro" id="IPR041657">
    <property type="entry name" value="HTH_17"/>
</dbReference>